<dbReference type="Pfam" id="PF07676">
    <property type="entry name" value="PD40"/>
    <property type="match status" value="1"/>
</dbReference>
<dbReference type="Gene3D" id="2.120.10.30">
    <property type="entry name" value="TolB, C-terminal domain"/>
    <property type="match status" value="1"/>
</dbReference>
<dbReference type="AlphaFoldDB" id="A0A1Q4VF90"/>
<evidence type="ECO:0000313" key="4">
    <source>
        <dbReference type="Proteomes" id="UP000186455"/>
    </source>
</evidence>
<organism evidence="3 4">
    <name type="scientific">Streptomyces uncialis</name>
    <dbReference type="NCBI Taxonomy" id="1048205"/>
    <lineage>
        <taxon>Bacteria</taxon>
        <taxon>Bacillati</taxon>
        <taxon>Actinomycetota</taxon>
        <taxon>Actinomycetes</taxon>
        <taxon>Kitasatosporales</taxon>
        <taxon>Streptomycetaceae</taxon>
        <taxon>Streptomyces</taxon>
    </lineage>
</organism>
<reference evidence="3 4" key="1">
    <citation type="submission" date="2015-06" db="EMBL/GenBank/DDBJ databases">
        <title>Cloning and characterization of the uncialamcin biosynthetic gene cluster.</title>
        <authorList>
            <person name="Yan X."/>
            <person name="Huang T."/>
            <person name="Ge H."/>
            <person name="Shen B."/>
        </authorList>
    </citation>
    <scope>NUCLEOTIDE SEQUENCE [LARGE SCALE GENOMIC DNA]</scope>
    <source>
        <strain evidence="3 4">DCA2648</strain>
    </source>
</reference>
<comment type="caution">
    <text evidence="3">The sequence shown here is derived from an EMBL/GenBank/DDBJ whole genome shotgun (WGS) entry which is preliminary data.</text>
</comment>
<dbReference type="PANTHER" id="PTHR36842">
    <property type="entry name" value="PROTEIN TOLB HOMOLOG"/>
    <property type="match status" value="1"/>
</dbReference>
<dbReference type="Proteomes" id="UP000186455">
    <property type="component" value="Unassembled WGS sequence"/>
</dbReference>
<evidence type="ECO:0000313" key="3">
    <source>
        <dbReference type="EMBL" id="OKH96479.1"/>
    </source>
</evidence>
<sequence length="364" mass="37674">MRGNANRSFTLRMRAVLSAAVVVCAVTAVLPGAAVAGTAGVSTVGVERISVAPDGTQGDGDSVGASITPDGRHVVFSSSALNLAPGTTTGGDKAFVRDRQTGQTQQIGHLSLLAPPVISGDGRYAAYPVPWFNNVRIRQYKLSTGGTASTNCLAYSCDQPDFSTTGRYIALVVRQPSVGQRVEVHDDSTGVRETVATLGHAQAPKPSLSGDARYVAYQDAATQDVFVRDRTAGTTTGPVEGPSVAAALVQLSDDGSKVVYLSGTDTYVHDVASGTAQLVPNVKGVAIDPTGRYLLYAPTGTTGPSLTLRDLQTGTDEIVSDQPASARTDAVSTGGREVVFHSAATDIVPGDTNGKSDLFVRTLY</sequence>
<dbReference type="SUPFAM" id="SSF82171">
    <property type="entry name" value="DPP6 N-terminal domain-like"/>
    <property type="match status" value="1"/>
</dbReference>
<comment type="similarity">
    <text evidence="1">Belongs to the TolB family.</text>
</comment>
<dbReference type="InterPro" id="IPR011659">
    <property type="entry name" value="WD40"/>
</dbReference>
<evidence type="ECO:0000256" key="1">
    <source>
        <dbReference type="ARBA" id="ARBA00009820"/>
    </source>
</evidence>
<protein>
    <recommendedName>
        <fullName evidence="5">Protein TolB</fullName>
    </recommendedName>
</protein>
<proteinExistence type="inferred from homology"/>
<dbReference type="PANTHER" id="PTHR36842:SF1">
    <property type="entry name" value="PROTEIN TOLB"/>
    <property type="match status" value="1"/>
</dbReference>
<evidence type="ECO:0000256" key="2">
    <source>
        <dbReference type="SAM" id="SignalP"/>
    </source>
</evidence>
<dbReference type="STRING" id="1048205.AB852_07895"/>
<dbReference type="RefSeq" id="WP_073784918.1">
    <property type="nucleotide sequence ID" value="NZ_LFBV01000001.1"/>
</dbReference>
<accession>A0A1Q4VF90</accession>
<evidence type="ECO:0008006" key="5">
    <source>
        <dbReference type="Google" id="ProtNLM"/>
    </source>
</evidence>
<feature type="chain" id="PRO_5039210730" description="Protein TolB" evidence="2">
    <location>
        <begin position="37"/>
        <end position="364"/>
    </location>
</feature>
<keyword evidence="4" id="KW-1185">Reference proteome</keyword>
<dbReference type="InterPro" id="IPR011042">
    <property type="entry name" value="6-blade_b-propeller_TolB-like"/>
</dbReference>
<dbReference type="EMBL" id="LFBV01000001">
    <property type="protein sequence ID" value="OKH96479.1"/>
    <property type="molecule type" value="Genomic_DNA"/>
</dbReference>
<feature type="signal peptide" evidence="2">
    <location>
        <begin position="1"/>
        <end position="36"/>
    </location>
</feature>
<gene>
    <name evidence="3" type="ORF">AB852_07895</name>
</gene>
<keyword evidence="2" id="KW-0732">Signal</keyword>
<name>A0A1Q4VF90_9ACTN</name>